<dbReference type="InterPro" id="IPR001173">
    <property type="entry name" value="Glyco_trans_2-like"/>
</dbReference>
<evidence type="ECO:0000313" key="2">
    <source>
        <dbReference type="EMBL" id="SMC38421.1"/>
    </source>
</evidence>
<dbReference type="InterPro" id="IPR029044">
    <property type="entry name" value="Nucleotide-diphossugar_trans"/>
</dbReference>
<reference evidence="2 3" key="1">
    <citation type="submission" date="2017-04" db="EMBL/GenBank/DDBJ databases">
        <authorList>
            <person name="Afonso C.L."/>
            <person name="Miller P.J."/>
            <person name="Scott M.A."/>
            <person name="Spackman E."/>
            <person name="Goraichik I."/>
            <person name="Dimitrov K.M."/>
            <person name="Suarez D.L."/>
            <person name="Swayne D.E."/>
        </authorList>
    </citation>
    <scope>NUCLEOTIDE SEQUENCE [LARGE SCALE GENOMIC DNA]</scope>
    <source>
        <strain evidence="2 3">DSM 21164</strain>
    </source>
</reference>
<dbReference type="EMBL" id="FWXO01000001">
    <property type="protein sequence ID" value="SMC38421.1"/>
    <property type="molecule type" value="Genomic_DNA"/>
</dbReference>
<evidence type="ECO:0000259" key="1">
    <source>
        <dbReference type="Pfam" id="PF00535"/>
    </source>
</evidence>
<dbReference type="Pfam" id="PF00535">
    <property type="entry name" value="Glycos_transf_2"/>
    <property type="match status" value="1"/>
</dbReference>
<dbReference type="SUPFAM" id="SSF53448">
    <property type="entry name" value="Nucleotide-diphospho-sugar transferases"/>
    <property type="match status" value="1"/>
</dbReference>
<dbReference type="STRING" id="504486.SAMN05660703_0751"/>
<feature type="domain" description="Glycosyltransferase 2-like" evidence="1">
    <location>
        <begin position="11"/>
        <end position="155"/>
    </location>
</feature>
<keyword evidence="2" id="KW-0808">Transferase</keyword>
<dbReference type="GO" id="GO:0016740">
    <property type="term" value="F:transferase activity"/>
    <property type="evidence" value="ECO:0007669"/>
    <property type="project" value="UniProtKB-KW"/>
</dbReference>
<organism evidence="2 3">
    <name type="scientific">Cellulophaga tyrosinoxydans</name>
    <dbReference type="NCBI Taxonomy" id="504486"/>
    <lineage>
        <taxon>Bacteria</taxon>
        <taxon>Pseudomonadati</taxon>
        <taxon>Bacteroidota</taxon>
        <taxon>Flavobacteriia</taxon>
        <taxon>Flavobacteriales</taxon>
        <taxon>Flavobacteriaceae</taxon>
        <taxon>Cellulophaga</taxon>
    </lineage>
</organism>
<dbReference type="AlphaFoldDB" id="A0A1W1YRH7"/>
<keyword evidence="3" id="KW-1185">Reference proteome</keyword>
<proteinExistence type="predicted"/>
<name>A0A1W1YRH7_9FLAO</name>
<dbReference type="Gene3D" id="3.90.550.10">
    <property type="entry name" value="Spore Coat Polysaccharide Biosynthesis Protein SpsA, Chain A"/>
    <property type="match status" value="1"/>
</dbReference>
<evidence type="ECO:0000313" key="3">
    <source>
        <dbReference type="Proteomes" id="UP000192360"/>
    </source>
</evidence>
<dbReference type="Proteomes" id="UP000192360">
    <property type="component" value="Unassembled WGS sequence"/>
</dbReference>
<gene>
    <name evidence="2" type="ORF">SAMN05660703_0751</name>
</gene>
<accession>A0A1W1YRH7</accession>
<dbReference type="RefSeq" id="WP_084060032.1">
    <property type="nucleotide sequence ID" value="NZ_FWXO01000001.1"/>
</dbReference>
<dbReference type="OrthoDB" id="1351873at2"/>
<protein>
    <submittedName>
        <fullName evidence="2">Glycosyltransferase, GT2 family</fullName>
    </submittedName>
</protein>
<sequence length="286" mass="33250">MLTTQDTNILIVLVLYNELLENSETFKSLLESSTHFNSKKTILVYDNSSSIRVDLSFLKKYKTFFEVEYISDYTNPGICSAYNYALSKARNDNYTWLLLLDQDTKLPVNYLQTLMKTSDASNTSIVGYIPRVLQDINETIISPFKINSYGIMKKLSKKVRGRVDYNIIAINSGALISVDFLSEIGGFSIDYPLDMLDFWLFTTIYEKKKSIFIVDINIKHDLSVANFENNVSLSRYESILSSENQFYSSTKKRKYIHKLRLIKRLIKQIKYTNKAYFNKTIKYLIK</sequence>